<dbReference type="GO" id="GO:0005506">
    <property type="term" value="F:iron ion binding"/>
    <property type="evidence" value="ECO:0007669"/>
    <property type="project" value="InterPro"/>
</dbReference>
<protein>
    <submittedName>
        <fullName evidence="4">Cytochrome P450</fullName>
    </submittedName>
</protein>
<dbReference type="GO" id="GO:0020037">
    <property type="term" value="F:heme binding"/>
    <property type="evidence" value="ECO:0007669"/>
    <property type="project" value="InterPro"/>
</dbReference>
<dbReference type="PANTHER" id="PTHR24300">
    <property type="entry name" value="CYTOCHROME P450 508A4-RELATED"/>
    <property type="match status" value="1"/>
</dbReference>
<dbReference type="GO" id="GO:0006805">
    <property type="term" value="P:xenobiotic metabolic process"/>
    <property type="evidence" value="ECO:0007669"/>
    <property type="project" value="TreeGrafter"/>
</dbReference>
<dbReference type="Proteomes" id="UP000813427">
    <property type="component" value="Unassembled WGS sequence"/>
</dbReference>
<dbReference type="PANTHER" id="PTHR24300:SF375">
    <property type="entry name" value="CYTOCHROME P450 FAMILY"/>
    <property type="match status" value="1"/>
</dbReference>
<dbReference type="InterPro" id="IPR050182">
    <property type="entry name" value="Cytochrome_P450_fam2"/>
</dbReference>
<accession>A0A8K0WAN0</accession>
<evidence type="ECO:0000256" key="1">
    <source>
        <dbReference type="ARBA" id="ARBA00010617"/>
    </source>
</evidence>
<dbReference type="OrthoDB" id="1470350at2759"/>
<dbReference type="Pfam" id="PF00067">
    <property type="entry name" value="p450"/>
    <property type="match status" value="1"/>
</dbReference>
<keyword evidence="2" id="KW-0479">Metal-binding</keyword>
<proteinExistence type="inferred from homology"/>
<dbReference type="Gene3D" id="1.10.630.10">
    <property type="entry name" value="Cytochrome P450"/>
    <property type="match status" value="1"/>
</dbReference>
<dbReference type="InterPro" id="IPR001128">
    <property type="entry name" value="Cyt_P450"/>
</dbReference>
<dbReference type="GO" id="GO:0016712">
    <property type="term" value="F:oxidoreductase activity, acting on paired donors, with incorporation or reduction of molecular oxygen, reduced flavin or flavoprotein as one donor, and incorporation of one atom of oxygen"/>
    <property type="evidence" value="ECO:0007669"/>
    <property type="project" value="TreeGrafter"/>
</dbReference>
<evidence type="ECO:0000313" key="4">
    <source>
        <dbReference type="EMBL" id="KAH7245000.1"/>
    </source>
</evidence>
<keyword evidence="5" id="KW-1185">Reference proteome</keyword>
<dbReference type="GO" id="GO:0005737">
    <property type="term" value="C:cytoplasm"/>
    <property type="evidence" value="ECO:0007669"/>
    <property type="project" value="TreeGrafter"/>
</dbReference>
<dbReference type="InterPro" id="IPR036396">
    <property type="entry name" value="Cyt_P450_sf"/>
</dbReference>
<sequence length="297" mass="33278">MRWTCEFHRSFIEGEIFSGLLPNHHIHRKSNSIWKSHRKLLQDLITQTFLHNMVALAIHVSALNLARLWSTKAKITQERPFSASGNIYHGALDAIPAFSFKENSSYSAIKPQLDLLRKLINENIYLIRSTVDQIVERENRFAAKEGRAPNFFSNDVFDEVFGFVIAGHGTTSTTLFWGLKYLRDNPSCTTRLRVDLQAAYSTARPEGRSPSVEEIIRVSAPYLDTTIKDILRCATTIAMVVRKATANTELLGHQIPKGTTVIIAGHSPSILSQAMAVNETSRSNSARLAKSKGRSRV</sequence>
<name>A0A8K0WAN0_9HYPO</name>
<dbReference type="GO" id="GO:0006082">
    <property type="term" value="P:organic acid metabolic process"/>
    <property type="evidence" value="ECO:0007669"/>
    <property type="project" value="TreeGrafter"/>
</dbReference>
<evidence type="ECO:0000256" key="2">
    <source>
        <dbReference type="ARBA" id="ARBA00022723"/>
    </source>
</evidence>
<comment type="similarity">
    <text evidence="1">Belongs to the cytochrome P450 family.</text>
</comment>
<evidence type="ECO:0000256" key="3">
    <source>
        <dbReference type="ARBA" id="ARBA00023004"/>
    </source>
</evidence>
<dbReference type="SUPFAM" id="SSF48264">
    <property type="entry name" value="Cytochrome P450"/>
    <property type="match status" value="1"/>
</dbReference>
<dbReference type="EMBL" id="JAGPXF010000004">
    <property type="protein sequence ID" value="KAH7245000.1"/>
    <property type="molecule type" value="Genomic_DNA"/>
</dbReference>
<keyword evidence="3" id="KW-0408">Iron</keyword>
<organism evidence="4 5">
    <name type="scientific">Fusarium tricinctum</name>
    <dbReference type="NCBI Taxonomy" id="61284"/>
    <lineage>
        <taxon>Eukaryota</taxon>
        <taxon>Fungi</taxon>
        <taxon>Dikarya</taxon>
        <taxon>Ascomycota</taxon>
        <taxon>Pezizomycotina</taxon>
        <taxon>Sordariomycetes</taxon>
        <taxon>Hypocreomycetidae</taxon>
        <taxon>Hypocreales</taxon>
        <taxon>Nectriaceae</taxon>
        <taxon>Fusarium</taxon>
        <taxon>Fusarium tricinctum species complex</taxon>
    </lineage>
</organism>
<gene>
    <name evidence="4" type="ORF">BKA59DRAFT_454072</name>
</gene>
<comment type="caution">
    <text evidence="4">The sequence shown here is derived from an EMBL/GenBank/DDBJ whole genome shotgun (WGS) entry which is preliminary data.</text>
</comment>
<reference evidence="4" key="1">
    <citation type="journal article" date="2021" name="Nat. Commun.">
        <title>Genetic determinants of endophytism in the Arabidopsis root mycobiome.</title>
        <authorList>
            <person name="Mesny F."/>
            <person name="Miyauchi S."/>
            <person name="Thiergart T."/>
            <person name="Pickel B."/>
            <person name="Atanasova L."/>
            <person name="Karlsson M."/>
            <person name="Huettel B."/>
            <person name="Barry K.W."/>
            <person name="Haridas S."/>
            <person name="Chen C."/>
            <person name="Bauer D."/>
            <person name="Andreopoulos W."/>
            <person name="Pangilinan J."/>
            <person name="LaButti K."/>
            <person name="Riley R."/>
            <person name="Lipzen A."/>
            <person name="Clum A."/>
            <person name="Drula E."/>
            <person name="Henrissat B."/>
            <person name="Kohler A."/>
            <person name="Grigoriev I.V."/>
            <person name="Martin F.M."/>
            <person name="Hacquard S."/>
        </authorList>
    </citation>
    <scope>NUCLEOTIDE SEQUENCE</scope>
    <source>
        <strain evidence="4">MPI-SDFR-AT-0068</strain>
    </source>
</reference>
<dbReference type="AlphaFoldDB" id="A0A8K0WAN0"/>
<evidence type="ECO:0000313" key="5">
    <source>
        <dbReference type="Proteomes" id="UP000813427"/>
    </source>
</evidence>